<protein>
    <recommendedName>
        <fullName evidence="1">DNA gyrase inhibitor YacG</fullName>
    </recommendedName>
</protein>
<dbReference type="GO" id="GO:0008270">
    <property type="term" value="F:zinc ion binding"/>
    <property type="evidence" value="ECO:0007669"/>
    <property type="project" value="UniProtKB-UniRule"/>
</dbReference>
<sequence length="73" mass="8087">MDGNARATHRPHPHIRRMTSTCPLCAQPTDPANTPFCSRRCKDRDLLQWLGEGYRLPGTQIDPDGLDSGATPD</sequence>
<feature type="binding site" evidence="1">
    <location>
        <position position="22"/>
    </location>
    <ligand>
        <name>Zn(2+)</name>
        <dbReference type="ChEBI" id="CHEBI:29105"/>
    </ligand>
</feature>
<evidence type="ECO:0000256" key="1">
    <source>
        <dbReference type="HAMAP-Rule" id="MF_00649"/>
    </source>
</evidence>
<dbReference type="GO" id="GO:0006355">
    <property type="term" value="P:regulation of DNA-templated transcription"/>
    <property type="evidence" value="ECO:0007669"/>
    <property type="project" value="InterPro"/>
</dbReference>
<keyword evidence="3" id="KW-1185">Reference proteome</keyword>
<feature type="binding site" evidence="1">
    <location>
        <position position="25"/>
    </location>
    <ligand>
        <name>Zn(2+)</name>
        <dbReference type="ChEBI" id="CHEBI:29105"/>
    </ligand>
</feature>
<dbReference type="Pfam" id="PF03884">
    <property type="entry name" value="YacG"/>
    <property type="match status" value="1"/>
</dbReference>
<dbReference type="SUPFAM" id="SSF57716">
    <property type="entry name" value="Glucocorticoid receptor-like (DNA-binding domain)"/>
    <property type="match status" value="1"/>
</dbReference>
<feature type="binding site" evidence="1">
    <location>
        <position position="41"/>
    </location>
    <ligand>
        <name>Zn(2+)</name>
        <dbReference type="ChEBI" id="CHEBI:29105"/>
    </ligand>
</feature>
<keyword evidence="1" id="KW-0862">Zinc</keyword>
<comment type="similarity">
    <text evidence="1">Belongs to the DNA gyrase inhibitor YacG family.</text>
</comment>
<reference evidence="2 3" key="1">
    <citation type="submission" date="2017-03" db="EMBL/GenBank/DDBJ databases">
        <title>Genome sequence of Sphingomonas dokdonensis DSM 21029.</title>
        <authorList>
            <person name="Poehlein A."/>
            <person name="Wuebbeler J.H."/>
            <person name="Steinbuechel A."/>
            <person name="Daniel R."/>
        </authorList>
    </citation>
    <scope>NUCLEOTIDE SEQUENCE [LARGE SCALE GENOMIC DNA]</scope>
    <source>
        <strain evidence="2 3">DSM 21029</strain>
    </source>
</reference>
<name>A0A245ZKE1_9SPHN</name>
<dbReference type="Proteomes" id="UP000197290">
    <property type="component" value="Unassembled WGS sequence"/>
</dbReference>
<comment type="subunit">
    <text evidence="1">Interacts with GyrB.</text>
</comment>
<feature type="binding site" evidence="1">
    <location>
        <position position="37"/>
    </location>
    <ligand>
        <name>Zn(2+)</name>
        <dbReference type="ChEBI" id="CHEBI:29105"/>
    </ligand>
</feature>
<dbReference type="EMBL" id="NBBI01000003">
    <property type="protein sequence ID" value="OWK30204.1"/>
    <property type="molecule type" value="Genomic_DNA"/>
</dbReference>
<dbReference type="AlphaFoldDB" id="A0A245ZKE1"/>
<accession>A0A245ZKE1</accession>
<comment type="cofactor">
    <cofactor evidence="1">
        <name>Zn(2+)</name>
        <dbReference type="ChEBI" id="CHEBI:29105"/>
    </cofactor>
    <text evidence="1">Binds 1 zinc ion.</text>
</comment>
<comment type="caution">
    <text evidence="2">The sequence shown here is derived from an EMBL/GenBank/DDBJ whole genome shotgun (WGS) entry which is preliminary data.</text>
</comment>
<dbReference type="Gene3D" id="3.30.50.10">
    <property type="entry name" value="Erythroid Transcription Factor GATA-1, subunit A"/>
    <property type="match status" value="1"/>
</dbReference>
<proteinExistence type="inferred from homology"/>
<dbReference type="InterPro" id="IPR013088">
    <property type="entry name" value="Znf_NHR/GATA"/>
</dbReference>
<organism evidence="2 3">
    <name type="scientific">Sphingomonas dokdonensis</name>
    <dbReference type="NCBI Taxonomy" id="344880"/>
    <lineage>
        <taxon>Bacteria</taxon>
        <taxon>Pseudomonadati</taxon>
        <taxon>Pseudomonadota</taxon>
        <taxon>Alphaproteobacteria</taxon>
        <taxon>Sphingomonadales</taxon>
        <taxon>Sphingomonadaceae</taxon>
        <taxon>Sphingomonas</taxon>
    </lineage>
</organism>
<dbReference type="HAMAP" id="MF_00649">
    <property type="entry name" value="DNA_gyrase_inhibitor_YacG"/>
    <property type="match status" value="1"/>
</dbReference>
<keyword evidence="1" id="KW-0479">Metal-binding</keyword>
<dbReference type="GO" id="GO:0008657">
    <property type="term" value="F:DNA topoisomerase type II (double strand cut, ATP-hydrolyzing) inhibitor activity"/>
    <property type="evidence" value="ECO:0007669"/>
    <property type="project" value="UniProtKB-UniRule"/>
</dbReference>
<evidence type="ECO:0000313" key="3">
    <source>
        <dbReference type="Proteomes" id="UP000197290"/>
    </source>
</evidence>
<gene>
    <name evidence="1 2" type="primary">yacG</name>
    <name evidence="2" type="ORF">SPDO_18860</name>
</gene>
<evidence type="ECO:0000313" key="2">
    <source>
        <dbReference type="EMBL" id="OWK30204.1"/>
    </source>
</evidence>
<dbReference type="InterPro" id="IPR005584">
    <property type="entry name" value="DNA_gyrase_inhibitor_YacG"/>
</dbReference>
<comment type="function">
    <text evidence="1">Inhibits all the catalytic activities of DNA gyrase by preventing its interaction with DNA. Acts by binding directly to the C-terminal domain of GyrB, which probably disrupts DNA binding by the gyrase.</text>
</comment>